<organism evidence="1 2">
    <name type="scientific">Sorangium cellulosum</name>
    <name type="common">Polyangium cellulosum</name>
    <dbReference type="NCBI Taxonomy" id="56"/>
    <lineage>
        <taxon>Bacteria</taxon>
        <taxon>Pseudomonadati</taxon>
        <taxon>Myxococcota</taxon>
        <taxon>Polyangia</taxon>
        <taxon>Polyangiales</taxon>
        <taxon>Polyangiaceae</taxon>
        <taxon>Sorangium</taxon>
    </lineage>
</organism>
<gene>
    <name evidence="1" type="ORF">SOCEGT47_014200</name>
</gene>
<dbReference type="RefSeq" id="WP_165373079.1">
    <property type="nucleotide sequence ID" value="NZ_CP012670.1"/>
</dbReference>
<dbReference type="Proteomes" id="UP000295781">
    <property type="component" value="Chromosome"/>
</dbReference>
<evidence type="ECO:0000313" key="1">
    <source>
        <dbReference type="EMBL" id="AUX20943.1"/>
    </source>
</evidence>
<sequence>MIRTAAGEELQTGDVERDARWICTGPQGGLARASAGGGRPLFALHTEVLWA</sequence>
<dbReference type="EMBL" id="CP012670">
    <property type="protein sequence ID" value="AUX20943.1"/>
    <property type="molecule type" value="Genomic_DNA"/>
</dbReference>
<name>A0A4P2PWU5_SORCE</name>
<evidence type="ECO:0000313" key="2">
    <source>
        <dbReference type="Proteomes" id="UP000295781"/>
    </source>
</evidence>
<reference evidence="1 2" key="1">
    <citation type="submission" date="2015-09" db="EMBL/GenBank/DDBJ databases">
        <title>Sorangium comparison.</title>
        <authorList>
            <person name="Zaburannyi N."/>
            <person name="Bunk B."/>
            <person name="Overmann J."/>
            <person name="Mueller R."/>
        </authorList>
    </citation>
    <scope>NUCLEOTIDE SEQUENCE [LARGE SCALE GENOMIC DNA]</scope>
    <source>
        <strain evidence="1 2">So ceGT47</strain>
    </source>
</reference>
<dbReference type="AlphaFoldDB" id="A0A4P2PWU5"/>
<accession>A0A4P2PWU5</accession>
<protein>
    <submittedName>
        <fullName evidence="1">Uncharacterized protein</fullName>
    </submittedName>
</protein>
<proteinExistence type="predicted"/>